<dbReference type="InterPro" id="IPR039424">
    <property type="entry name" value="SBP_5"/>
</dbReference>
<dbReference type="InterPro" id="IPR000914">
    <property type="entry name" value="SBP_5_dom"/>
</dbReference>
<dbReference type="Proteomes" id="UP001499924">
    <property type="component" value="Unassembled WGS sequence"/>
</dbReference>
<dbReference type="RefSeq" id="WP_344691044.1">
    <property type="nucleotide sequence ID" value="NZ_BAAAVV010000017.1"/>
</dbReference>
<keyword evidence="4" id="KW-1185">Reference proteome</keyword>
<feature type="chain" id="PRO_5045239789" evidence="1">
    <location>
        <begin position="23"/>
        <end position="545"/>
    </location>
</feature>
<evidence type="ECO:0000256" key="1">
    <source>
        <dbReference type="SAM" id="SignalP"/>
    </source>
</evidence>
<reference evidence="4" key="1">
    <citation type="journal article" date="2019" name="Int. J. Syst. Evol. Microbiol.">
        <title>The Global Catalogue of Microorganisms (GCM) 10K type strain sequencing project: providing services to taxonomists for standard genome sequencing and annotation.</title>
        <authorList>
            <consortium name="The Broad Institute Genomics Platform"/>
            <consortium name="The Broad Institute Genome Sequencing Center for Infectious Disease"/>
            <person name="Wu L."/>
            <person name="Ma J."/>
        </authorList>
    </citation>
    <scope>NUCLEOTIDE SEQUENCE [LARGE SCALE GENOMIC DNA]</scope>
    <source>
        <strain evidence="4">JCM 15614</strain>
    </source>
</reference>
<gene>
    <name evidence="3" type="ORF">GCM10010531_42160</name>
</gene>
<comment type="caution">
    <text evidence="3">The sequence shown here is derived from an EMBL/GenBank/DDBJ whole genome shotgun (WGS) entry which is preliminary data.</text>
</comment>
<proteinExistence type="predicted"/>
<dbReference type="PANTHER" id="PTHR30290:SF83">
    <property type="entry name" value="ABC TRANSPORTER SUBSTRATE-BINDING PROTEIN"/>
    <property type="match status" value="1"/>
</dbReference>
<evidence type="ECO:0000259" key="2">
    <source>
        <dbReference type="Pfam" id="PF00496"/>
    </source>
</evidence>
<protein>
    <submittedName>
        <fullName evidence="3">ABC transporter substrate-binding protein</fullName>
    </submittedName>
</protein>
<dbReference type="Pfam" id="PF00496">
    <property type="entry name" value="SBP_bac_5"/>
    <property type="match status" value="1"/>
</dbReference>
<dbReference type="EMBL" id="BAAAVV010000017">
    <property type="protein sequence ID" value="GAA3183509.1"/>
    <property type="molecule type" value="Genomic_DNA"/>
</dbReference>
<dbReference type="InterPro" id="IPR030678">
    <property type="entry name" value="Peptide/Ni-bd"/>
</dbReference>
<feature type="domain" description="Solute-binding protein family 5" evidence="2">
    <location>
        <begin position="83"/>
        <end position="460"/>
    </location>
</feature>
<dbReference type="PIRSF" id="PIRSF002741">
    <property type="entry name" value="MppA"/>
    <property type="match status" value="1"/>
</dbReference>
<name>A0ABP6PMX9_9ACTN</name>
<dbReference type="PANTHER" id="PTHR30290">
    <property type="entry name" value="PERIPLASMIC BINDING COMPONENT OF ABC TRANSPORTER"/>
    <property type="match status" value="1"/>
</dbReference>
<dbReference type="PROSITE" id="PS51257">
    <property type="entry name" value="PROKAR_LIPOPROTEIN"/>
    <property type="match status" value="1"/>
</dbReference>
<dbReference type="SUPFAM" id="SSF53850">
    <property type="entry name" value="Periplasmic binding protein-like II"/>
    <property type="match status" value="1"/>
</dbReference>
<organism evidence="3 4">
    <name type="scientific">Blastococcus jejuensis</name>
    <dbReference type="NCBI Taxonomy" id="351224"/>
    <lineage>
        <taxon>Bacteria</taxon>
        <taxon>Bacillati</taxon>
        <taxon>Actinomycetota</taxon>
        <taxon>Actinomycetes</taxon>
        <taxon>Geodermatophilales</taxon>
        <taxon>Geodermatophilaceae</taxon>
        <taxon>Blastococcus</taxon>
    </lineage>
</organism>
<dbReference type="Gene3D" id="3.40.190.10">
    <property type="entry name" value="Periplasmic binding protein-like II"/>
    <property type="match status" value="1"/>
</dbReference>
<feature type="signal peptide" evidence="1">
    <location>
        <begin position="1"/>
        <end position="22"/>
    </location>
</feature>
<dbReference type="CDD" id="cd00995">
    <property type="entry name" value="PBP2_NikA_DppA_OppA_like"/>
    <property type="match status" value="1"/>
</dbReference>
<dbReference type="Gene3D" id="3.10.105.10">
    <property type="entry name" value="Dipeptide-binding Protein, Domain 3"/>
    <property type="match status" value="1"/>
</dbReference>
<keyword evidence="1" id="KW-0732">Signal</keyword>
<accession>A0ABP6PMX9</accession>
<sequence length="545" mass="58124">MTRTTRHSRLALAALAGTVLLGACGTPGSGDDNAPESVSIAIGEPAAPLVPGNTVEEYGSQILESLWTGLVEYDADGEVSYTGVADSIESEDSVTWTVALQDGWTFHDGTPVTAASFVDAWNYTAYSPNAQAGSYFFANIEGYGDLQAPTDDNGEPTGEPAATELTGLRVVDDLTFTVTLSAPFAQFPVTVGYNPFFPLPESFFDDPEAFGSRPIGNGPFRAAGDYVPGSGITLVAADGFAGAQAPAVEELEYRVYADPKTAYTDALAGNLDILPRVPAEMSEVAQQEFEGRYEETAASGFTFLGLPLYEERYADPRVRQALSMAIDRDAIAEHIFAGTREAADSVVPPVVGGHRDGACGYCALDVDRANDLLDEAGFDRTQPIELWFNAGGGNEAWVEALGNQLRTNLGVEYVLRGDLAPAEYGPLLFTQGMTGPFRMGWSMDYPSPHNFLEPLYSTQAQPPAGANTTFYSNPEFDALVAQGNEAASSEEAISFYNQAEDVLLEDMPIIPLFFDVTQSVHSGDVDDVVVDLFGRVDTTAVTLAG</sequence>
<dbReference type="Gene3D" id="3.90.76.10">
    <property type="entry name" value="Dipeptide-binding Protein, Domain 1"/>
    <property type="match status" value="1"/>
</dbReference>
<evidence type="ECO:0000313" key="4">
    <source>
        <dbReference type="Proteomes" id="UP001499924"/>
    </source>
</evidence>
<evidence type="ECO:0000313" key="3">
    <source>
        <dbReference type="EMBL" id="GAA3183509.1"/>
    </source>
</evidence>